<evidence type="ECO:0000313" key="2">
    <source>
        <dbReference type="EMBL" id="SDC48496.1"/>
    </source>
</evidence>
<feature type="compositionally biased region" description="Polar residues" evidence="1">
    <location>
        <begin position="1"/>
        <end position="20"/>
    </location>
</feature>
<dbReference type="STRING" id="67344.SAMN05216505_102314"/>
<accession>A0A1G6M0L3</accession>
<feature type="region of interest" description="Disordered" evidence="1">
    <location>
        <begin position="1"/>
        <end position="102"/>
    </location>
</feature>
<protein>
    <submittedName>
        <fullName evidence="2">Uncharacterized protein</fullName>
    </submittedName>
</protein>
<feature type="compositionally biased region" description="Basic and acidic residues" evidence="1">
    <location>
        <begin position="61"/>
        <end position="90"/>
    </location>
</feature>
<feature type="compositionally biased region" description="Polar residues" evidence="1">
    <location>
        <begin position="44"/>
        <end position="57"/>
    </location>
</feature>
<name>A0A1G6M0L3_9ACTN</name>
<evidence type="ECO:0000256" key="1">
    <source>
        <dbReference type="SAM" id="MobiDB-lite"/>
    </source>
</evidence>
<dbReference type="Proteomes" id="UP000182100">
    <property type="component" value="Unassembled WGS sequence"/>
</dbReference>
<proteinExistence type="predicted"/>
<keyword evidence="3" id="KW-1185">Reference proteome</keyword>
<reference evidence="3" key="1">
    <citation type="submission" date="2016-10" db="EMBL/GenBank/DDBJ databases">
        <authorList>
            <person name="Varghese N."/>
            <person name="Submissions S."/>
        </authorList>
    </citation>
    <scope>NUCLEOTIDE SEQUENCE [LARGE SCALE GENOMIC DNA]</scope>
    <source>
        <strain evidence="3">CGMCC 4.3504</strain>
    </source>
</reference>
<evidence type="ECO:0000313" key="3">
    <source>
        <dbReference type="Proteomes" id="UP000182100"/>
    </source>
</evidence>
<dbReference type="EMBL" id="FMZK01000002">
    <property type="protein sequence ID" value="SDC48496.1"/>
    <property type="molecule type" value="Genomic_DNA"/>
</dbReference>
<gene>
    <name evidence="2" type="ORF">SAMN05216505_102314</name>
</gene>
<sequence>MSTPVPRTPTRQSAAVLTSSRQRREGSRAGIPSRNPAERALLRMQSSAGNRATTTAVQRARGADKGKAPETGDADKGKAPESGGADKGKAPESGGASPGAKKKDYRDRIAALLDRFKKNLEPIDTFIKGVQTPVNAGFTQQAAVAANEGLKHSAAASGTSAASGNLLTEAAGTVVSGMDAYKNMKDAKKHETGADHHTAKKKAKVKGADAVIGAAGSGSYSAAVAKEVTKIQKAADAAVASEASGIASASVGAVKGVRAAFRAGGAARKYMKVKELGDPHLVHAGSLARLNEAREQAGWAAAEAYVALDAYWKHEGEGRLELVSEAIDAAWEAMGEARDAAETLRRAERDVERLSTVQGYAKKKQLTKIGKETVGGAVGESTKAAAGVVTAVAAGTAGLASNPVGWGLAGAGAGLVLGVTLYKALRAATKRYEEVRHPERWAPEGATPAEAASRGESLKHALTFWKKVSQGERQAMAREIYALAAGPGVPGSGGTTAEMRESARALLVALKSGPAQHGLEPEAWADTLDDPAKSSGWIKEIAEQLASG</sequence>
<dbReference type="AlphaFoldDB" id="A0A1G6M0L3"/>
<organism evidence="2 3">
    <name type="scientific">Streptomyces prasinopilosus</name>
    <dbReference type="NCBI Taxonomy" id="67344"/>
    <lineage>
        <taxon>Bacteria</taxon>
        <taxon>Bacillati</taxon>
        <taxon>Actinomycetota</taxon>
        <taxon>Actinomycetes</taxon>
        <taxon>Kitasatosporales</taxon>
        <taxon>Streptomycetaceae</taxon>
        <taxon>Streptomyces</taxon>
    </lineage>
</organism>